<feature type="transmembrane region" description="Helical" evidence="1">
    <location>
        <begin position="65"/>
        <end position="91"/>
    </location>
</feature>
<proteinExistence type="predicted"/>
<dbReference type="InterPro" id="IPR009200">
    <property type="entry name" value="DUF1269_membrane"/>
</dbReference>
<dbReference type="EMBL" id="SAVA01000004">
    <property type="protein sequence ID" value="RWR52662.1"/>
    <property type="molecule type" value="Genomic_DNA"/>
</dbReference>
<dbReference type="Pfam" id="PF06897">
    <property type="entry name" value="DUF1269"/>
    <property type="match status" value="1"/>
</dbReference>
<evidence type="ECO:0000256" key="1">
    <source>
        <dbReference type="SAM" id="Phobius"/>
    </source>
</evidence>
<dbReference type="Proteomes" id="UP000288071">
    <property type="component" value="Unassembled WGS sequence"/>
</dbReference>
<reference evidence="2 3" key="2">
    <citation type="submission" date="2019-01" db="EMBL/GenBank/DDBJ databases">
        <title>Sinorhodobacter populi sp. nov. isolated from the symptomatic bark tissue of Populus euramericana canker.</title>
        <authorList>
            <person name="Xu G."/>
        </authorList>
    </citation>
    <scope>NUCLEOTIDE SEQUENCE [LARGE SCALE GENOMIC DNA]</scope>
    <source>
        <strain evidence="2 3">CGMCC 1.12963</strain>
    </source>
</reference>
<evidence type="ECO:0000313" key="3">
    <source>
        <dbReference type="Proteomes" id="UP000288071"/>
    </source>
</evidence>
<evidence type="ECO:0000313" key="2">
    <source>
        <dbReference type="EMBL" id="RWR52662.1"/>
    </source>
</evidence>
<name>A0A3S3LDH7_9RHOB</name>
<comment type="caution">
    <text evidence="2">The sequence shown here is derived from an EMBL/GenBank/DDBJ whole genome shotgun (WGS) entry which is preliminary data.</text>
</comment>
<sequence>MAELLILAFDTEAAAFGMRDSLAELQRTGLLDAEDMVVATRDAEGGVILHQPLNLTASGALGGTVWGALIGLVFLAPVAGAAIGAGIGALAGAHTDIGINDDFMRRAATALPQGGAVLFLLLRRARAAEVLERLRTLGATGRSLSTELPEDMEARLHVAIARAGTTAVSAEEMTEAAAERKQPVIGAGPD</sequence>
<organism evidence="2 3">
    <name type="scientific">Paenirhodobacter huangdaonensis</name>
    <dbReference type="NCBI Taxonomy" id="2501515"/>
    <lineage>
        <taxon>Bacteria</taxon>
        <taxon>Pseudomonadati</taxon>
        <taxon>Pseudomonadota</taxon>
        <taxon>Alphaproteobacteria</taxon>
        <taxon>Rhodobacterales</taxon>
        <taxon>Rhodobacter group</taxon>
        <taxon>Paenirhodobacter</taxon>
    </lineage>
</organism>
<accession>A0A3S3LDH7</accession>
<keyword evidence="3" id="KW-1185">Reference proteome</keyword>
<keyword evidence="1" id="KW-1133">Transmembrane helix</keyword>
<keyword evidence="1" id="KW-0472">Membrane</keyword>
<protein>
    <submittedName>
        <fullName evidence="2">DUF1269 domain-containing protein</fullName>
    </submittedName>
</protein>
<gene>
    <name evidence="2" type="ORF">EOW66_08290</name>
</gene>
<dbReference type="RefSeq" id="WP_128155939.1">
    <property type="nucleotide sequence ID" value="NZ_JBHSOM010000020.1"/>
</dbReference>
<dbReference type="AlphaFoldDB" id="A0A3S3LDH7"/>
<keyword evidence="1" id="KW-0812">Transmembrane</keyword>
<reference evidence="3" key="1">
    <citation type="submission" date="2019-01" db="EMBL/GenBank/DDBJ databases">
        <title>Sinorhodobacter populi sp. nov. isolated from the symptomatic bark tissue of Populus euramericana canker.</title>
        <authorList>
            <person name="Li Y."/>
        </authorList>
    </citation>
    <scope>NUCLEOTIDE SEQUENCE [LARGE SCALE GENOMIC DNA]</scope>
    <source>
        <strain evidence="3">CGMCC 1.12963</strain>
    </source>
</reference>